<gene>
    <name evidence="1" type="ORF">NP233_g6111</name>
</gene>
<reference evidence="1" key="1">
    <citation type="submission" date="2022-07" db="EMBL/GenBank/DDBJ databases">
        <title>Genome Sequence of Leucocoprinus birnbaumii.</title>
        <authorList>
            <person name="Buettner E."/>
        </authorList>
    </citation>
    <scope>NUCLEOTIDE SEQUENCE</scope>
    <source>
        <strain evidence="1">VT141</strain>
    </source>
</reference>
<evidence type="ECO:0000313" key="1">
    <source>
        <dbReference type="EMBL" id="KAJ3567825.1"/>
    </source>
</evidence>
<keyword evidence="2" id="KW-1185">Reference proteome</keyword>
<name>A0AAD5VRK5_9AGAR</name>
<organism evidence="1 2">
    <name type="scientific">Leucocoprinus birnbaumii</name>
    <dbReference type="NCBI Taxonomy" id="56174"/>
    <lineage>
        <taxon>Eukaryota</taxon>
        <taxon>Fungi</taxon>
        <taxon>Dikarya</taxon>
        <taxon>Basidiomycota</taxon>
        <taxon>Agaricomycotina</taxon>
        <taxon>Agaricomycetes</taxon>
        <taxon>Agaricomycetidae</taxon>
        <taxon>Agaricales</taxon>
        <taxon>Agaricineae</taxon>
        <taxon>Agaricaceae</taxon>
        <taxon>Leucocoprinus</taxon>
    </lineage>
</organism>
<dbReference type="AlphaFoldDB" id="A0AAD5VRK5"/>
<accession>A0AAD5VRK5</accession>
<sequence length="151" mass="16719">MSRRREEIVALGSMGYQNATSAMMAAMGDFARLITIWKHTITRLGEFTVGEAVGVPRKRRRKQYDVAKATHTEDGIELTSINTAILPYDKKRGSFSAKGDSGAIILDRAGRIVALLTGGASTDDEIDVIYGTPYWWLEGQIKTAFPDCRLY</sequence>
<dbReference type="SUPFAM" id="SSF50494">
    <property type="entry name" value="Trypsin-like serine proteases"/>
    <property type="match status" value="1"/>
</dbReference>
<dbReference type="Proteomes" id="UP001213000">
    <property type="component" value="Unassembled WGS sequence"/>
</dbReference>
<proteinExistence type="predicted"/>
<comment type="caution">
    <text evidence="1">The sequence shown here is derived from an EMBL/GenBank/DDBJ whole genome shotgun (WGS) entry which is preliminary data.</text>
</comment>
<dbReference type="InterPro" id="IPR009003">
    <property type="entry name" value="Peptidase_S1_PA"/>
</dbReference>
<protein>
    <submittedName>
        <fullName evidence="1">Uncharacterized protein</fullName>
    </submittedName>
</protein>
<evidence type="ECO:0000313" key="2">
    <source>
        <dbReference type="Proteomes" id="UP001213000"/>
    </source>
</evidence>
<dbReference type="EMBL" id="JANIEX010000385">
    <property type="protein sequence ID" value="KAJ3567825.1"/>
    <property type="molecule type" value="Genomic_DNA"/>
</dbReference>